<dbReference type="InterPro" id="IPR011765">
    <property type="entry name" value="Pept_M16_N"/>
</dbReference>
<name>A0A423M4W8_PSEFL</name>
<dbReference type="InterPro" id="IPR050361">
    <property type="entry name" value="MPP/UQCRC_Complex"/>
</dbReference>
<evidence type="ECO:0000313" key="3">
    <source>
        <dbReference type="EMBL" id="RON77041.1"/>
    </source>
</evidence>
<evidence type="ECO:0000259" key="1">
    <source>
        <dbReference type="Pfam" id="PF00675"/>
    </source>
</evidence>
<dbReference type="Pfam" id="PF05193">
    <property type="entry name" value="Peptidase_M16_C"/>
    <property type="match status" value="1"/>
</dbReference>
<dbReference type="PANTHER" id="PTHR11851:SF224">
    <property type="entry name" value="PROCESSING PROTEASE"/>
    <property type="match status" value="1"/>
</dbReference>
<dbReference type="EMBL" id="MOBX01000016">
    <property type="protein sequence ID" value="RON77041.1"/>
    <property type="molecule type" value="Genomic_DNA"/>
</dbReference>
<dbReference type="PANTHER" id="PTHR11851">
    <property type="entry name" value="METALLOPROTEASE"/>
    <property type="match status" value="1"/>
</dbReference>
<evidence type="ECO:0008006" key="5">
    <source>
        <dbReference type="Google" id="ProtNLM"/>
    </source>
</evidence>
<comment type="caution">
    <text evidence="3">The sequence shown here is derived from an EMBL/GenBank/DDBJ whole genome shotgun (WGS) entry which is preliminary data.</text>
</comment>
<dbReference type="GO" id="GO:0046872">
    <property type="term" value="F:metal ion binding"/>
    <property type="evidence" value="ECO:0007669"/>
    <property type="project" value="InterPro"/>
</dbReference>
<dbReference type="OrthoDB" id="7015349at2"/>
<accession>A0A423M4W8</accession>
<dbReference type="AlphaFoldDB" id="A0A423M4W8"/>
<dbReference type="InterPro" id="IPR007863">
    <property type="entry name" value="Peptidase_M16_C"/>
</dbReference>
<dbReference type="SUPFAM" id="SSF63411">
    <property type="entry name" value="LuxS/MPP-like metallohydrolase"/>
    <property type="match status" value="2"/>
</dbReference>
<reference evidence="3 4" key="1">
    <citation type="submission" date="2016-10" db="EMBL/GenBank/DDBJ databases">
        <title>Comparative genome analysis of multiple Pseudomonas spp. focuses on biocontrol and plant growth promoting traits.</title>
        <authorList>
            <person name="Tao X.-Y."/>
            <person name="Taylor C.G."/>
        </authorList>
    </citation>
    <scope>NUCLEOTIDE SEQUENCE [LARGE SCALE GENOMIC DNA]</scope>
    <source>
        <strain evidence="3 4">28B5</strain>
    </source>
</reference>
<dbReference type="Proteomes" id="UP000285378">
    <property type="component" value="Unassembled WGS sequence"/>
</dbReference>
<organism evidence="3 4">
    <name type="scientific">Pseudomonas fluorescens</name>
    <dbReference type="NCBI Taxonomy" id="294"/>
    <lineage>
        <taxon>Bacteria</taxon>
        <taxon>Pseudomonadati</taxon>
        <taxon>Pseudomonadota</taxon>
        <taxon>Gammaproteobacteria</taxon>
        <taxon>Pseudomonadales</taxon>
        <taxon>Pseudomonadaceae</taxon>
        <taxon>Pseudomonas</taxon>
    </lineage>
</organism>
<dbReference type="Gene3D" id="3.30.830.10">
    <property type="entry name" value="Metalloenzyme, LuxS/M16 peptidase-like"/>
    <property type="match status" value="2"/>
</dbReference>
<dbReference type="Pfam" id="PF00675">
    <property type="entry name" value="Peptidase_M16"/>
    <property type="match status" value="1"/>
</dbReference>
<protein>
    <recommendedName>
        <fullName evidence="5">Peptidase M16 C-terminal domain-containing protein</fullName>
    </recommendedName>
</protein>
<gene>
    <name evidence="3" type="ORF">BK670_25675</name>
</gene>
<sequence length="497" mass="53601">MRNDFLRSGYALLGLVIATGLTGLQVLANTALVAPANFPAPRLQSLLDLAPDTGTARALSIKGWKTLTGTKVLFIHTTAMPMFDLHVSFAAGSARDGDMPGLAAATMSMLTEGVPGKDLPAIVETFDGLGAQLTMTIDHDRADFALRSLSHAQKRAPALELLAQILGEPLLTEGALKRVKNELRDELNARSVEAGNSPEQAIKTMLAPHSSWSLPFYGTEQGLQTVTRAAVQNFHRRFYRASHAQITLVGSLTLAEAKALSLQISDALPVMSADTPATPMPTHDLIGTETSRHEEQSLTQTHLLLGQPSVSRQHPDYAALYAANLIFGGSPNSRLMNALREKHGLVYDAYSQNTTWATAGLMTISLQVSASLSQAALALTEALFSDFLRDGPTEQEVAQIKLQVANMSALTSASNRQILRQLVAINRHDLPLDLDYTAQQVQRLTPGMIHEALNRHWAADRWRRMTIGATVDQQPLPTPPGGPSQSMCRAEAGFVAS</sequence>
<dbReference type="RefSeq" id="WP_123454349.1">
    <property type="nucleotide sequence ID" value="NZ_MOBX01000016.1"/>
</dbReference>
<dbReference type="InterPro" id="IPR011249">
    <property type="entry name" value="Metalloenz_LuxS/M16"/>
</dbReference>
<proteinExistence type="predicted"/>
<evidence type="ECO:0000313" key="4">
    <source>
        <dbReference type="Proteomes" id="UP000285378"/>
    </source>
</evidence>
<feature type="domain" description="Peptidase M16 C-terminal" evidence="2">
    <location>
        <begin position="226"/>
        <end position="403"/>
    </location>
</feature>
<feature type="domain" description="Peptidase M16 N-terminal" evidence="1">
    <location>
        <begin position="73"/>
        <end position="194"/>
    </location>
</feature>
<evidence type="ECO:0000259" key="2">
    <source>
        <dbReference type="Pfam" id="PF05193"/>
    </source>
</evidence>